<comment type="similarity">
    <text evidence="1">Belongs to the YciI family.</text>
</comment>
<dbReference type="PANTHER" id="PTHR35174:SF3">
    <property type="entry name" value="BLL7171 PROTEIN"/>
    <property type="match status" value="1"/>
</dbReference>
<evidence type="ECO:0000259" key="2">
    <source>
        <dbReference type="Pfam" id="PF03795"/>
    </source>
</evidence>
<evidence type="ECO:0000256" key="1">
    <source>
        <dbReference type="ARBA" id="ARBA00007689"/>
    </source>
</evidence>
<dbReference type="RefSeq" id="WP_094455523.1">
    <property type="nucleotide sequence ID" value="NZ_NMVJ01000010.1"/>
</dbReference>
<reference evidence="3 4" key="1">
    <citation type="submission" date="2017-07" db="EMBL/GenBank/DDBJ databases">
        <title>Draft whole genome sequences of clinical Proprionibacteriaceae strains.</title>
        <authorList>
            <person name="Bernier A.-M."/>
            <person name="Bernard K."/>
            <person name="Domingo M.-C."/>
        </authorList>
    </citation>
    <scope>NUCLEOTIDE SEQUENCE [LARGE SCALE GENOMIC DNA]</scope>
    <source>
        <strain evidence="3 4">NML 150081</strain>
    </source>
</reference>
<feature type="domain" description="YCII-related" evidence="2">
    <location>
        <begin position="1"/>
        <end position="106"/>
    </location>
</feature>
<protein>
    <recommendedName>
        <fullName evidence="2">YCII-related domain-containing protein</fullName>
    </recommendedName>
</protein>
<comment type="caution">
    <text evidence="3">The sequence shown here is derived from an EMBL/GenBank/DDBJ whole genome shotgun (WGS) entry which is preliminary data.</text>
</comment>
<dbReference type="Pfam" id="PF03795">
    <property type="entry name" value="YCII"/>
    <property type="match status" value="1"/>
</dbReference>
<dbReference type="Proteomes" id="UP000216300">
    <property type="component" value="Unassembled WGS sequence"/>
</dbReference>
<dbReference type="OrthoDB" id="3784582at2"/>
<keyword evidence="4" id="KW-1185">Reference proteome</keyword>
<dbReference type="EMBL" id="NMVJ01000010">
    <property type="protein sequence ID" value="OYN89005.1"/>
    <property type="molecule type" value="Genomic_DNA"/>
</dbReference>
<dbReference type="Gene3D" id="3.30.70.1060">
    <property type="entry name" value="Dimeric alpha+beta barrel"/>
    <property type="match status" value="1"/>
</dbReference>
<dbReference type="SUPFAM" id="SSF54909">
    <property type="entry name" value="Dimeric alpha+beta barrel"/>
    <property type="match status" value="1"/>
</dbReference>
<sequence>MKYLVLLVADGDEPAWGRQTEEQQAAAIARFGAFDEACAAREGVEILAGEALQTHDAATTVRHRGGQQLVTDGPYAEVIEAMGGFYLLEAPNLDVVLELVKLLPPYDMQINPIDDLS</sequence>
<dbReference type="InterPro" id="IPR011008">
    <property type="entry name" value="Dimeric_a/b-barrel"/>
</dbReference>
<gene>
    <name evidence="3" type="ORF">CGZ91_12070</name>
</gene>
<accession>A0A255EHC6</accession>
<evidence type="ECO:0000313" key="4">
    <source>
        <dbReference type="Proteomes" id="UP000216300"/>
    </source>
</evidence>
<proteinExistence type="inferred from homology"/>
<dbReference type="InterPro" id="IPR005545">
    <property type="entry name" value="YCII"/>
</dbReference>
<name>A0A255EHC6_9ACTN</name>
<evidence type="ECO:0000313" key="3">
    <source>
        <dbReference type="EMBL" id="OYN89005.1"/>
    </source>
</evidence>
<dbReference type="AlphaFoldDB" id="A0A255EHC6"/>
<organism evidence="3 4">
    <name type="scientific">Parenemella sanctibonifatiensis</name>
    <dbReference type="NCBI Taxonomy" id="2016505"/>
    <lineage>
        <taxon>Bacteria</taxon>
        <taxon>Bacillati</taxon>
        <taxon>Actinomycetota</taxon>
        <taxon>Actinomycetes</taxon>
        <taxon>Propionibacteriales</taxon>
        <taxon>Propionibacteriaceae</taxon>
        <taxon>Parenemella</taxon>
    </lineage>
</organism>
<dbReference type="PANTHER" id="PTHR35174">
    <property type="entry name" value="BLL7171 PROTEIN-RELATED"/>
    <property type="match status" value="1"/>
</dbReference>